<dbReference type="eggNOG" id="ENOG50302XA">
    <property type="taxonomic scope" value="Bacteria"/>
</dbReference>
<reference evidence="2 3" key="1">
    <citation type="journal article" date="2010" name="Stand. Genomic Sci.">
        <title>Complete genome sequence of Denitrovibrio acetiphilus type strain (N2460).</title>
        <authorList>
            <person name="Kiss H."/>
            <person name="Lang E."/>
            <person name="Lapidus A."/>
            <person name="Copeland A."/>
            <person name="Nolan M."/>
            <person name="Glavina Del Rio T."/>
            <person name="Chen F."/>
            <person name="Lucas S."/>
            <person name="Tice H."/>
            <person name="Cheng J.F."/>
            <person name="Han C."/>
            <person name="Goodwin L."/>
            <person name="Pitluck S."/>
            <person name="Liolios K."/>
            <person name="Pati A."/>
            <person name="Ivanova N."/>
            <person name="Mavromatis K."/>
            <person name="Chen A."/>
            <person name="Palaniappan K."/>
            <person name="Land M."/>
            <person name="Hauser L."/>
            <person name="Chang Y.J."/>
            <person name="Jeffries C.D."/>
            <person name="Detter J.C."/>
            <person name="Brettin T."/>
            <person name="Spring S."/>
            <person name="Rohde M."/>
            <person name="Goker M."/>
            <person name="Woyke T."/>
            <person name="Bristow J."/>
            <person name="Eisen J.A."/>
            <person name="Markowitz V."/>
            <person name="Hugenholtz P."/>
            <person name="Kyrpides N.C."/>
            <person name="Klenk H.P."/>
        </authorList>
    </citation>
    <scope>NUCLEOTIDE SEQUENCE [LARGE SCALE GENOMIC DNA]</scope>
    <source>
        <strain evidence="3">DSM 12809 / NBRC 114555 / N2460</strain>
    </source>
</reference>
<dbReference type="KEGG" id="dap:Dacet_1451"/>
<keyword evidence="3" id="KW-1185">Reference proteome</keyword>
<dbReference type="STRING" id="522772.Dacet_1451"/>
<proteinExistence type="predicted"/>
<protein>
    <submittedName>
        <fullName evidence="2">Uncharacterized protein</fullName>
    </submittedName>
</protein>
<organism evidence="2 3">
    <name type="scientific">Denitrovibrio acetiphilus (strain DSM 12809 / NBRC 114555 / N2460)</name>
    <dbReference type="NCBI Taxonomy" id="522772"/>
    <lineage>
        <taxon>Bacteria</taxon>
        <taxon>Pseudomonadati</taxon>
        <taxon>Deferribacterota</taxon>
        <taxon>Deferribacteres</taxon>
        <taxon>Deferribacterales</taxon>
        <taxon>Geovibrionaceae</taxon>
        <taxon>Denitrovibrio</taxon>
    </lineage>
</organism>
<evidence type="ECO:0000313" key="3">
    <source>
        <dbReference type="Proteomes" id="UP000002012"/>
    </source>
</evidence>
<dbReference type="Proteomes" id="UP000002012">
    <property type="component" value="Chromosome"/>
</dbReference>
<evidence type="ECO:0000256" key="1">
    <source>
        <dbReference type="SAM" id="MobiDB-lite"/>
    </source>
</evidence>
<dbReference type="OrthoDB" id="9815375at2"/>
<gene>
    <name evidence="2" type="ordered locus">Dacet_1451</name>
</gene>
<feature type="region of interest" description="Disordered" evidence="1">
    <location>
        <begin position="20"/>
        <end position="45"/>
    </location>
</feature>
<sequence>MVINNESSVINLRDKLATIDRKKTQSDSSQVSKDGKQSEKTTDNEKQYITDIIGIRNENRLAASSGTNIQSDEEAFDMLEDLKKQFADDSENAINAHKKADPDAVMQFYPFE</sequence>
<dbReference type="PaxDb" id="522772-Dacet_1451"/>
<dbReference type="RefSeq" id="WP_013010742.1">
    <property type="nucleotide sequence ID" value="NC_013943.1"/>
</dbReference>
<name>D4H872_DENA2</name>
<dbReference type="InParanoid" id="D4H872"/>
<evidence type="ECO:0000313" key="2">
    <source>
        <dbReference type="EMBL" id="ADD68221.1"/>
    </source>
</evidence>
<accession>D4H872</accession>
<feature type="compositionally biased region" description="Basic and acidic residues" evidence="1">
    <location>
        <begin position="33"/>
        <end position="45"/>
    </location>
</feature>
<dbReference type="AlphaFoldDB" id="D4H872"/>
<dbReference type="EMBL" id="CP001968">
    <property type="protein sequence ID" value="ADD68221.1"/>
    <property type="molecule type" value="Genomic_DNA"/>
</dbReference>
<dbReference type="HOGENOM" id="CLU_172377_0_0_0"/>